<keyword evidence="2" id="KW-1185">Reference proteome</keyword>
<comment type="caution">
    <text evidence="1">The sequence shown here is derived from an EMBL/GenBank/DDBJ whole genome shotgun (WGS) entry which is preliminary data.</text>
</comment>
<protein>
    <submittedName>
        <fullName evidence="1">Uncharacterized protein</fullName>
    </submittedName>
</protein>
<evidence type="ECO:0000313" key="2">
    <source>
        <dbReference type="Proteomes" id="UP001178507"/>
    </source>
</evidence>
<proteinExistence type="predicted"/>
<dbReference type="Proteomes" id="UP001178507">
    <property type="component" value="Unassembled WGS sequence"/>
</dbReference>
<evidence type="ECO:0000313" key="1">
    <source>
        <dbReference type="EMBL" id="CAJ1380856.1"/>
    </source>
</evidence>
<reference evidence="1" key="1">
    <citation type="submission" date="2023-08" db="EMBL/GenBank/DDBJ databases">
        <authorList>
            <person name="Chen Y."/>
            <person name="Shah S."/>
            <person name="Dougan E. K."/>
            <person name="Thang M."/>
            <person name="Chan C."/>
        </authorList>
    </citation>
    <scope>NUCLEOTIDE SEQUENCE</scope>
</reference>
<dbReference type="EMBL" id="CAUJNA010000753">
    <property type="protein sequence ID" value="CAJ1380856.1"/>
    <property type="molecule type" value="Genomic_DNA"/>
</dbReference>
<accession>A0AA36I4F2</accession>
<dbReference type="AlphaFoldDB" id="A0AA36I4F2"/>
<gene>
    <name evidence="1" type="ORF">EVOR1521_LOCUS8698</name>
</gene>
<organism evidence="1 2">
    <name type="scientific">Effrenium voratum</name>
    <dbReference type="NCBI Taxonomy" id="2562239"/>
    <lineage>
        <taxon>Eukaryota</taxon>
        <taxon>Sar</taxon>
        <taxon>Alveolata</taxon>
        <taxon>Dinophyceae</taxon>
        <taxon>Suessiales</taxon>
        <taxon>Symbiodiniaceae</taxon>
        <taxon>Effrenium</taxon>
    </lineage>
</organism>
<sequence length="171" mass="18707">MYPLAAFSLYKFVPPSLAAGGLRFIIIAGALGEPCAAAAAALGSFLQRQHPGAEVLKKFNGSAPEGLLSEDLAGDGSDEEFDFALQVFAPVLFRSPSSFSLWAALARNEDQPVISSQNPPQHAAYGWRWPQANFGRNWIWAQTPLLTADVVAKHGFQFKDHAVWVRWLETH</sequence>
<name>A0AA36I4F2_9DINO</name>